<proteinExistence type="predicted"/>
<reference evidence="2 3" key="1">
    <citation type="journal article" date="2006" name="Science">
        <title>Phytophthora genome sequences uncover evolutionary origins and mechanisms of pathogenesis.</title>
        <authorList>
            <person name="Tyler B.M."/>
            <person name="Tripathy S."/>
            <person name="Zhang X."/>
            <person name="Dehal P."/>
            <person name="Jiang R.H."/>
            <person name="Aerts A."/>
            <person name="Arredondo F.D."/>
            <person name="Baxter L."/>
            <person name="Bensasson D."/>
            <person name="Beynon J.L."/>
            <person name="Chapman J."/>
            <person name="Damasceno C.M."/>
            <person name="Dorrance A.E."/>
            <person name="Dou D."/>
            <person name="Dickerman A.W."/>
            <person name="Dubchak I.L."/>
            <person name="Garbelotto M."/>
            <person name="Gijzen M."/>
            <person name="Gordon S.G."/>
            <person name="Govers F."/>
            <person name="Grunwald N.J."/>
            <person name="Huang W."/>
            <person name="Ivors K.L."/>
            <person name="Jones R.W."/>
            <person name="Kamoun S."/>
            <person name="Krampis K."/>
            <person name="Lamour K.H."/>
            <person name="Lee M.K."/>
            <person name="McDonald W.H."/>
            <person name="Medina M."/>
            <person name="Meijer H.J."/>
            <person name="Nordberg E.K."/>
            <person name="Maclean D.J."/>
            <person name="Ospina-Giraldo M.D."/>
            <person name="Morris P.F."/>
            <person name="Phuntumart V."/>
            <person name="Putnam N.H."/>
            <person name="Rash S."/>
            <person name="Rose J.K."/>
            <person name="Sakihama Y."/>
            <person name="Salamov A.A."/>
            <person name="Savidor A."/>
            <person name="Scheuring C.F."/>
            <person name="Smith B.M."/>
            <person name="Sobral B.W."/>
            <person name="Terry A."/>
            <person name="Torto-Alalibo T.A."/>
            <person name="Win J."/>
            <person name="Xu Z."/>
            <person name="Zhang H."/>
            <person name="Grigoriev I.V."/>
            <person name="Rokhsar D.S."/>
            <person name="Boore J.L."/>
        </authorList>
    </citation>
    <scope>NUCLEOTIDE SEQUENCE [LARGE SCALE GENOMIC DNA]</scope>
    <source>
        <strain evidence="2 3">P6497</strain>
    </source>
</reference>
<keyword evidence="3" id="KW-1185">Reference proteome</keyword>
<dbReference type="RefSeq" id="XP_009535746.1">
    <property type="nucleotide sequence ID" value="XM_009537451.1"/>
</dbReference>
<dbReference type="AlphaFoldDB" id="G5A708"/>
<accession>G5A708</accession>
<name>G5A708_PHYSP</name>
<feature type="region of interest" description="Disordered" evidence="1">
    <location>
        <begin position="1"/>
        <end position="20"/>
    </location>
</feature>
<protein>
    <submittedName>
        <fullName evidence="2">Uncharacterized protein</fullName>
    </submittedName>
</protein>
<evidence type="ECO:0000256" key="1">
    <source>
        <dbReference type="SAM" id="MobiDB-lite"/>
    </source>
</evidence>
<sequence length="178" mass="20239">MSDYQVSAPKSETPSTWADHSSSTRSFVEYCRDLCDTTTVRVAEALDQFVLAMEGWKQIRDDELPILVLWIDATLEKYRSAFLRDLHDGTAYRSEAALWFSTANPERRILADVVASIPVRDGKEVCLHYISQRGCNPHDPDHCTFKNRLHFVPASIALKLRNYITSRLGGVCKMLSDK</sequence>
<dbReference type="SMR" id="G5A708"/>
<organism evidence="2 3">
    <name type="scientific">Phytophthora sojae (strain P6497)</name>
    <name type="common">Soybean stem and root rot agent</name>
    <name type="synonym">Phytophthora megasperma f. sp. glycines</name>
    <dbReference type="NCBI Taxonomy" id="1094619"/>
    <lineage>
        <taxon>Eukaryota</taxon>
        <taxon>Sar</taxon>
        <taxon>Stramenopiles</taxon>
        <taxon>Oomycota</taxon>
        <taxon>Peronosporomycetes</taxon>
        <taxon>Peronosporales</taxon>
        <taxon>Peronosporaceae</taxon>
        <taxon>Phytophthora</taxon>
    </lineage>
</organism>
<dbReference type="GeneID" id="20660924"/>
<dbReference type="KEGG" id="psoj:PHYSODRAFT_525807"/>
<dbReference type="EMBL" id="JH159160">
    <property type="protein sequence ID" value="EGZ09113.1"/>
    <property type="molecule type" value="Genomic_DNA"/>
</dbReference>
<gene>
    <name evidence="2" type="ORF">PHYSODRAFT_525807</name>
</gene>
<evidence type="ECO:0000313" key="2">
    <source>
        <dbReference type="EMBL" id="EGZ09113.1"/>
    </source>
</evidence>
<dbReference type="Proteomes" id="UP000002640">
    <property type="component" value="Unassembled WGS sequence"/>
</dbReference>
<dbReference type="InParanoid" id="G5A708"/>
<evidence type="ECO:0000313" key="3">
    <source>
        <dbReference type="Proteomes" id="UP000002640"/>
    </source>
</evidence>